<keyword evidence="5" id="KW-1185">Reference proteome</keyword>
<feature type="domain" description="HMG box" evidence="3">
    <location>
        <begin position="57"/>
        <end position="125"/>
    </location>
</feature>
<dbReference type="GO" id="GO:0003677">
    <property type="term" value="F:DNA binding"/>
    <property type="evidence" value="ECO:0007669"/>
    <property type="project" value="UniProtKB-UniRule"/>
</dbReference>
<gene>
    <name evidence="4" type="ORF">C2G38_2283891</name>
</gene>
<dbReference type="InterPro" id="IPR036910">
    <property type="entry name" value="HMG_box_dom_sf"/>
</dbReference>
<dbReference type="Pfam" id="PF00505">
    <property type="entry name" value="HMG_box"/>
    <property type="match status" value="1"/>
</dbReference>
<evidence type="ECO:0000259" key="3">
    <source>
        <dbReference type="PROSITE" id="PS50118"/>
    </source>
</evidence>
<evidence type="ECO:0000313" key="5">
    <source>
        <dbReference type="Proteomes" id="UP000266673"/>
    </source>
</evidence>
<keyword evidence="1" id="KW-0539">Nucleus</keyword>
<feature type="compositionally biased region" description="Basic residues" evidence="2">
    <location>
        <begin position="130"/>
        <end position="142"/>
    </location>
</feature>
<dbReference type="Proteomes" id="UP000266673">
    <property type="component" value="Unassembled WGS sequence"/>
</dbReference>
<dbReference type="EMBL" id="QKWP01000217">
    <property type="protein sequence ID" value="RIB24427.1"/>
    <property type="molecule type" value="Genomic_DNA"/>
</dbReference>
<sequence length="366" mass="42621">MNESKEIQKSFYENSFNNELFSRPPYKLTLDVEELISHPPNTRVAKRHRKNPQSASPPWPLNKFFLFRRDFIAKQKQSGRKMKLADISCLAKNVWKNMPKEAVRCFEVLEQLAKDRHKEIYKGFKYKPKKNNVKISNPKKTRRNNEKDSNSKNTRRNYEKNSNPKNTRQKIERSPENHEKTIEVALKESEKTSETSRIENIYITEYNISEQTKFGFQSFGWPLFSYPTIEDSTINNDTEIYQTFDSINFLPSPLIYSECSTINNVESPIFDSTDFLSSSPEYSECSEINNAEQPTFDSTDFLPSFPLNSECSEINNAEPFDSTDFLPSSLLNSEYSAIINAEHFDSTDFFPLFPLFSVINNVEQII</sequence>
<evidence type="ECO:0000313" key="4">
    <source>
        <dbReference type="EMBL" id="RIB24427.1"/>
    </source>
</evidence>
<evidence type="ECO:0000256" key="2">
    <source>
        <dbReference type="SAM" id="MobiDB-lite"/>
    </source>
</evidence>
<comment type="caution">
    <text evidence="4">The sequence shown here is derived from an EMBL/GenBank/DDBJ whole genome shotgun (WGS) entry which is preliminary data.</text>
</comment>
<accession>A0A397VSW0</accession>
<proteinExistence type="predicted"/>
<dbReference type="SUPFAM" id="SSF47095">
    <property type="entry name" value="HMG-box"/>
    <property type="match status" value="1"/>
</dbReference>
<dbReference type="PROSITE" id="PS50118">
    <property type="entry name" value="HMG_BOX_2"/>
    <property type="match status" value="1"/>
</dbReference>
<dbReference type="InterPro" id="IPR009071">
    <property type="entry name" value="HMG_box_dom"/>
</dbReference>
<dbReference type="STRING" id="44941.A0A397VSW0"/>
<dbReference type="AlphaFoldDB" id="A0A397VSW0"/>
<protein>
    <recommendedName>
        <fullName evidence="3">HMG box domain-containing protein</fullName>
    </recommendedName>
</protein>
<reference evidence="4 5" key="1">
    <citation type="submission" date="2018-06" db="EMBL/GenBank/DDBJ databases">
        <title>Comparative genomics reveals the genomic features of Rhizophagus irregularis, R. cerebriforme, R. diaphanum and Gigaspora rosea, and their symbiotic lifestyle signature.</title>
        <authorList>
            <person name="Morin E."/>
            <person name="San Clemente H."/>
            <person name="Chen E.C.H."/>
            <person name="De La Providencia I."/>
            <person name="Hainaut M."/>
            <person name="Kuo A."/>
            <person name="Kohler A."/>
            <person name="Murat C."/>
            <person name="Tang N."/>
            <person name="Roy S."/>
            <person name="Loubradou J."/>
            <person name="Henrissat B."/>
            <person name="Grigoriev I.V."/>
            <person name="Corradi N."/>
            <person name="Roux C."/>
            <person name="Martin F.M."/>
        </authorList>
    </citation>
    <scope>NUCLEOTIDE SEQUENCE [LARGE SCALE GENOMIC DNA]</scope>
    <source>
        <strain evidence="4 5">DAOM 194757</strain>
    </source>
</reference>
<feature type="region of interest" description="Disordered" evidence="2">
    <location>
        <begin position="130"/>
        <end position="180"/>
    </location>
</feature>
<name>A0A397VSW0_9GLOM</name>
<evidence type="ECO:0000256" key="1">
    <source>
        <dbReference type="PROSITE-ProRule" id="PRU00267"/>
    </source>
</evidence>
<organism evidence="4 5">
    <name type="scientific">Gigaspora rosea</name>
    <dbReference type="NCBI Taxonomy" id="44941"/>
    <lineage>
        <taxon>Eukaryota</taxon>
        <taxon>Fungi</taxon>
        <taxon>Fungi incertae sedis</taxon>
        <taxon>Mucoromycota</taxon>
        <taxon>Glomeromycotina</taxon>
        <taxon>Glomeromycetes</taxon>
        <taxon>Diversisporales</taxon>
        <taxon>Gigasporaceae</taxon>
        <taxon>Gigaspora</taxon>
    </lineage>
</organism>
<dbReference type="Gene3D" id="1.10.30.10">
    <property type="entry name" value="High mobility group box domain"/>
    <property type="match status" value="1"/>
</dbReference>
<dbReference type="OrthoDB" id="10364008at2759"/>
<dbReference type="GO" id="GO:0005634">
    <property type="term" value="C:nucleus"/>
    <property type="evidence" value="ECO:0007669"/>
    <property type="project" value="UniProtKB-UniRule"/>
</dbReference>
<feature type="DNA-binding region" description="HMG box" evidence="1">
    <location>
        <begin position="57"/>
        <end position="125"/>
    </location>
</feature>
<keyword evidence="1" id="KW-0238">DNA-binding</keyword>
<feature type="compositionally biased region" description="Basic and acidic residues" evidence="2">
    <location>
        <begin position="169"/>
        <end position="180"/>
    </location>
</feature>